<evidence type="ECO:0000256" key="10">
    <source>
        <dbReference type="ARBA" id="ARBA00022989"/>
    </source>
</evidence>
<dbReference type="GO" id="GO:0019432">
    <property type="term" value="P:triglyceride biosynthetic process"/>
    <property type="evidence" value="ECO:0007669"/>
    <property type="project" value="TreeGrafter"/>
</dbReference>
<evidence type="ECO:0000313" key="15">
    <source>
        <dbReference type="EMBL" id="CAI4012579.1"/>
    </source>
</evidence>
<evidence type="ECO:0000313" key="16">
    <source>
        <dbReference type="EMBL" id="CAL1165954.1"/>
    </source>
</evidence>
<evidence type="ECO:0000256" key="3">
    <source>
        <dbReference type="ARBA" id="ARBA00005189"/>
    </source>
</evidence>
<keyword evidence="10 14" id="KW-1133">Transmembrane helix</keyword>
<name>A0A9P1DLM1_9DINO</name>
<evidence type="ECO:0000256" key="5">
    <source>
        <dbReference type="ARBA" id="ARBA00022516"/>
    </source>
</evidence>
<dbReference type="EC" id="2.3.1.-" evidence="14"/>
<feature type="transmembrane region" description="Helical" evidence="14">
    <location>
        <begin position="34"/>
        <end position="56"/>
    </location>
</feature>
<feature type="non-terminal residue" evidence="15">
    <location>
        <position position="1"/>
    </location>
</feature>
<dbReference type="OrthoDB" id="264532at2759"/>
<keyword evidence="7 14" id="KW-0812">Transmembrane</keyword>
<comment type="subcellular location">
    <subcellularLocation>
        <location evidence="1 14">Endoplasmic reticulum membrane</location>
        <topology evidence="1 14">Multi-pass membrane protein</topology>
    </subcellularLocation>
</comment>
<evidence type="ECO:0000256" key="13">
    <source>
        <dbReference type="ARBA" id="ARBA00023315"/>
    </source>
</evidence>
<dbReference type="EMBL" id="CAMXCT010005534">
    <property type="protein sequence ID" value="CAI4012579.1"/>
    <property type="molecule type" value="Genomic_DNA"/>
</dbReference>
<dbReference type="Proteomes" id="UP001152797">
    <property type="component" value="Unassembled WGS sequence"/>
</dbReference>
<comment type="caution">
    <text evidence="15">The sequence shown here is derived from an EMBL/GenBank/DDBJ whole genome shotgun (WGS) entry which is preliminary data.</text>
</comment>
<keyword evidence="5" id="KW-0444">Lipid biosynthesis</keyword>
<dbReference type="AlphaFoldDB" id="A0A9P1DLM1"/>
<dbReference type="PANTHER" id="PTHR12317:SF0">
    <property type="entry name" value="ACYLTRANSFERASE"/>
    <property type="match status" value="1"/>
</dbReference>
<evidence type="ECO:0000256" key="6">
    <source>
        <dbReference type="ARBA" id="ARBA00022679"/>
    </source>
</evidence>
<evidence type="ECO:0000256" key="2">
    <source>
        <dbReference type="ARBA" id="ARBA00004771"/>
    </source>
</evidence>
<gene>
    <name evidence="15" type="ORF">C1SCF055_LOCUS37625</name>
</gene>
<reference evidence="15" key="1">
    <citation type="submission" date="2022-10" db="EMBL/GenBank/DDBJ databases">
        <authorList>
            <person name="Chen Y."/>
            <person name="Dougan E. K."/>
            <person name="Chan C."/>
            <person name="Rhodes N."/>
            <person name="Thang M."/>
        </authorList>
    </citation>
    <scope>NUCLEOTIDE SEQUENCE</scope>
</reference>
<evidence type="ECO:0000256" key="7">
    <source>
        <dbReference type="ARBA" id="ARBA00022692"/>
    </source>
</evidence>
<evidence type="ECO:0000313" key="17">
    <source>
        <dbReference type="Proteomes" id="UP001152797"/>
    </source>
</evidence>
<dbReference type="EMBL" id="CAMXCT030005534">
    <property type="protein sequence ID" value="CAL4799891.1"/>
    <property type="molecule type" value="Genomic_DNA"/>
</dbReference>
<comment type="similarity">
    <text evidence="4 14">Belongs to the diacylglycerol acyltransferase family.</text>
</comment>
<comment type="pathway">
    <text evidence="3">Lipid metabolism.</text>
</comment>
<dbReference type="GO" id="GO:0004144">
    <property type="term" value="F:diacylglycerol O-acyltransferase activity"/>
    <property type="evidence" value="ECO:0007669"/>
    <property type="project" value="TreeGrafter"/>
</dbReference>
<evidence type="ECO:0000256" key="14">
    <source>
        <dbReference type="RuleBase" id="RU367023"/>
    </source>
</evidence>
<keyword evidence="8" id="KW-0319">Glycerol metabolism</keyword>
<sequence length="380" mass="41755">SSTEVQRIQRLVRHLAPVLTNGASVRAKSFLRGLLAHLIIVPAWVIPPGALFGSLVLAGAPLGLKGILATMGVGAGLVSGPKKMRPAFCAIALLVAAASKKTKAAVAAVVASFLTWLVSRQGKIPRYPWLFNFVSTWAKDYYSNTALRGALDDIRPNKSFLGFHPHGCLCAGFTINCTYNPDFIRACTKVSFLCDPALRHKNPGFQLMSEAYEADDRTIEACDPEGFKHHMQEGTNVAFIPGGFMDAVAYEFGKDVCVLSSKKGFIKYCLQFGYRAHPVYTFGECETYHTFTGLQSFRMRVAAQNVPALAFFGWPLVPFLPRPQSQILTYVGPGIDMPHIPSPTHEDVDQWHQVYVDALRKLFDDNKADAGYPNAQLEIL</sequence>
<keyword evidence="11" id="KW-0443">Lipid metabolism</keyword>
<keyword evidence="17" id="KW-1185">Reference proteome</keyword>
<evidence type="ECO:0000256" key="11">
    <source>
        <dbReference type="ARBA" id="ARBA00023098"/>
    </source>
</evidence>
<accession>A0A9P1DLM1</accession>
<keyword evidence="9 14" id="KW-0256">Endoplasmic reticulum</keyword>
<dbReference type="EMBL" id="CAMXCT020005534">
    <property type="protein sequence ID" value="CAL1165954.1"/>
    <property type="molecule type" value="Genomic_DNA"/>
</dbReference>
<evidence type="ECO:0000256" key="4">
    <source>
        <dbReference type="ARBA" id="ARBA00005420"/>
    </source>
</evidence>
<keyword evidence="12 14" id="KW-0472">Membrane</keyword>
<dbReference type="Pfam" id="PF03982">
    <property type="entry name" value="DAGAT"/>
    <property type="match status" value="1"/>
</dbReference>
<comment type="caution">
    <text evidence="14">Lacks conserved residue(s) required for the propagation of feature annotation.</text>
</comment>
<evidence type="ECO:0000256" key="1">
    <source>
        <dbReference type="ARBA" id="ARBA00004477"/>
    </source>
</evidence>
<reference evidence="16" key="2">
    <citation type="submission" date="2024-04" db="EMBL/GenBank/DDBJ databases">
        <authorList>
            <person name="Chen Y."/>
            <person name="Shah S."/>
            <person name="Dougan E. K."/>
            <person name="Thang M."/>
            <person name="Chan C."/>
        </authorList>
    </citation>
    <scope>NUCLEOTIDE SEQUENCE [LARGE SCALE GENOMIC DNA]</scope>
</reference>
<comment type="pathway">
    <text evidence="2">Glycerolipid metabolism; triacylglycerol biosynthesis.</text>
</comment>
<evidence type="ECO:0000256" key="8">
    <source>
        <dbReference type="ARBA" id="ARBA00022798"/>
    </source>
</evidence>
<dbReference type="InterPro" id="IPR007130">
    <property type="entry name" value="DAGAT"/>
</dbReference>
<protein>
    <recommendedName>
        <fullName evidence="14">Acyltransferase</fullName>
        <ecNumber evidence="14">2.3.1.-</ecNumber>
    </recommendedName>
</protein>
<organism evidence="15">
    <name type="scientific">Cladocopium goreaui</name>
    <dbReference type="NCBI Taxonomy" id="2562237"/>
    <lineage>
        <taxon>Eukaryota</taxon>
        <taxon>Sar</taxon>
        <taxon>Alveolata</taxon>
        <taxon>Dinophyceae</taxon>
        <taxon>Suessiales</taxon>
        <taxon>Symbiodiniaceae</taxon>
        <taxon>Cladocopium</taxon>
    </lineage>
</organism>
<dbReference type="PANTHER" id="PTHR12317">
    <property type="entry name" value="DIACYLGLYCEROL O-ACYLTRANSFERASE"/>
    <property type="match status" value="1"/>
</dbReference>
<dbReference type="GO" id="GO:0006071">
    <property type="term" value="P:glycerol metabolic process"/>
    <property type="evidence" value="ECO:0007669"/>
    <property type="project" value="UniProtKB-KW"/>
</dbReference>
<keyword evidence="13" id="KW-0012">Acyltransferase</keyword>
<evidence type="ECO:0000256" key="9">
    <source>
        <dbReference type="ARBA" id="ARBA00022824"/>
    </source>
</evidence>
<keyword evidence="6 14" id="KW-0808">Transferase</keyword>
<dbReference type="GO" id="GO:0005789">
    <property type="term" value="C:endoplasmic reticulum membrane"/>
    <property type="evidence" value="ECO:0007669"/>
    <property type="project" value="UniProtKB-SubCell"/>
</dbReference>
<evidence type="ECO:0000256" key="12">
    <source>
        <dbReference type="ARBA" id="ARBA00023136"/>
    </source>
</evidence>
<proteinExistence type="inferred from homology"/>